<reference evidence="2" key="1">
    <citation type="submission" date="2022-11" db="EMBL/GenBank/DDBJ databases">
        <title>Role of the vibriolysin VemA secreted by the emergent pathogen Vibrio europaeus in the colonization of Manila clam mucus.</title>
        <authorList>
            <person name="Martinez C."/>
            <person name="Rodriguez S."/>
            <person name="Vences A."/>
            <person name="Barja J.L."/>
            <person name="Toranzo A.E."/>
            <person name="Dubert J."/>
        </authorList>
    </citation>
    <scope>NUCLEOTIDE SEQUENCE</scope>
    <source>
        <strain evidence="2">3454</strain>
    </source>
</reference>
<keyword evidence="1" id="KW-1133">Transmembrane helix</keyword>
<dbReference type="EMBL" id="JAPFIT010000011">
    <property type="protein sequence ID" value="MDC5739764.1"/>
    <property type="molecule type" value="Genomic_DNA"/>
</dbReference>
<gene>
    <name evidence="2" type="ORF">OPW20_06775</name>
</gene>
<protein>
    <submittedName>
        <fullName evidence="2">Uncharacterized protein</fullName>
    </submittedName>
</protein>
<dbReference type="Proteomes" id="UP001150001">
    <property type="component" value="Unassembled WGS sequence"/>
</dbReference>
<accession>A0ABT5GR72</accession>
<keyword evidence="1" id="KW-0472">Membrane</keyword>
<keyword evidence="1" id="KW-0812">Transmembrane</keyword>
<sequence>MNNLTPVTPMTIRSKYWQNVFSVMLMLTLGVTVIVAAFVLNDLGTQLGIERNVSELIWATPLLALCFAWLAYLRSQELKKIIELRDRGEKHYPLKEITKEQLEIMGVWGGVFPHIKDFIDRCISQNALVTEEDYLLARKDVLNRLQITESHQN</sequence>
<evidence type="ECO:0000313" key="3">
    <source>
        <dbReference type="Proteomes" id="UP001150001"/>
    </source>
</evidence>
<dbReference type="RefSeq" id="WP_272237364.1">
    <property type="nucleotide sequence ID" value="NZ_JAPFIQ010000024.1"/>
</dbReference>
<organism evidence="2 3">
    <name type="scientific">Vibrio europaeus</name>
    <dbReference type="NCBI Taxonomy" id="300876"/>
    <lineage>
        <taxon>Bacteria</taxon>
        <taxon>Pseudomonadati</taxon>
        <taxon>Pseudomonadota</taxon>
        <taxon>Gammaproteobacteria</taxon>
        <taxon>Vibrionales</taxon>
        <taxon>Vibrionaceae</taxon>
        <taxon>Vibrio</taxon>
        <taxon>Vibrio oreintalis group</taxon>
    </lineage>
</organism>
<evidence type="ECO:0000256" key="1">
    <source>
        <dbReference type="SAM" id="Phobius"/>
    </source>
</evidence>
<feature type="transmembrane region" description="Helical" evidence="1">
    <location>
        <begin position="56"/>
        <end position="73"/>
    </location>
</feature>
<name>A0ABT5GR72_9VIBR</name>
<feature type="transmembrane region" description="Helical" evidence="1">
    <location>
        <begin position="20"/>
        <end position="40"/>
    </location>
</feature>
<keyword evidence="3" id="KW-1185">Reference proteome</keyword>
<evidence type="ECO:0000313" key="2">
    <source>
        <dbReference type="EMBL" id="MDC5739764.1"/>
    </source>
</evidence>
<proteinExistence type="predicted"/>
<comment type="caution">
    <text evidence="2">The sequence shown here is derived from an EMBL/GenBank/DDBJ whole genome shotgun (WGS) entry which is preliminary data.</text>
</comment>